<proteinExistence type="predicted"/>
<keyword evidence="3" id="KW-1185">Reference proteome</keyword>
<dbReference type="EMBL" id="DS550902">
    <property type="protein sequence ID" value="EDR21798.1"/>
    <property type="molecule type" value="Genomic_DNA"/>
</dbReference>
<evidence type="ECO:0000313" key="3">
    <source>
        <dbReference type="Proteomes" id="UP000008076"/>
    </source>
</evidence>
<evidence type="ECO:0000313" key="2">
    <source>
        <dbReference type="EMBL" id="EDR21798.1"/>
    </source>
</evidence>
<dbReference type="RefSeq" id="XP_001741730.1">
    <property type="nucleotide sequence ID" value="XM_001741678.1"/>
</dbReference>
<keyword evidence="1" id="KW-0472">Membrane</keyword>
<dbReference type="VEuPathDB" id="AmoebaDB:EDI_210310"/>
<keyword evidence="1" id="KW-1133">Transmembrane helix</keyword>
<evidence type="ECO:0000256" key="1">
    <source>
        <dbReference type="SAM" id="Phobius"/>
    </source>
</evidence>
<dbReference type="GeneID" id="5914330"/>
<sequence length="116" mass="13840">MIVSLYLFLLIPYFYFSILLFNFFFIFIFHFTLFFPKTLFIGNSFTILVMSFTGINVHPLYVLEGSCCLSVFIRNDEPIKKQKVIKNNTISSTLFYLIIDILFRMRPLIHYIIKQI</sequence>
<name>B0EUJ2_ENTDS</name>
<dbReference type="AlphaFoldDB" id="B0EUJ2"/>
<protein>
    <submittedName>
        <fullName evidence="2">Uncharacterized protein</fullName>
    </submittedName>
</protein>
<dbReference type="Proteomes" id="UP000008076">
    <property type="component" value="Unassembled WGS sequence"/>
</dbReference>
<accession>B0EUJ2</accession>
<keyword evidence="1" id="KW-0812">Transmembrane</keyword>
<reference evidence="3" key="1">
    <citation type="submission" date="2007-12" db="EMBL/GenBank/DDBJ databases">
        <title>Annotation of Entamoeba dispar SAW760.</title>
        <authorList>
            <person name="Lorenzi H."/>
            <person name="Inman J."/>
            <person name="Schobel S."/>
            <person name="Amedeo P."/>
            <person name="Caler E."/>
        </authorList>
    </citation>
    <scope>NUCLEOTIDE SEQUENCE [LARGE SCALE GENOMIC DNA]</scope>
    <source>
        <strain evidence="3">ATCC PRA-260 / SAW760</strain>
    </source>
</reference>
<gene>
    <name evidence="2" type="ORF">EDI_210310</name>
</gene>
<feature type="transmembrane region" description="Helical" evidence="1">
    <location>
        <begin position="7"/>
        <end position="35"/>
    </location>
</feature>
<dbReference type="KEGG" id="edi:EDI_210310"/>
<organism evidence="3">
    <name type="scientific">Entamoeba dispar (strain ATCC PRA-260 / SAW760)</name>
    <dbReference type="NCBI Taxonomy" id="370354"/>
    <lineage>
        <taxon>Eukaryota</taxon>
        <taxon>Amoebozoa</taxon>
        <taxon>Evosea</taxon>
        <taxon>Archamoebae</taxon>
        <taxon>Mastigamoebida</taxon>
        <taxon>Entamoebidae</taxon>
        <taxon>Entamoeba</taxon>
    </lineage>
</organism>
<feature type="transmembrane region" description="Helical" evidence="1">
    <location>
        <begin position="47"/>
        <end position="73"/>
    </location>
</feature>